<name>A0ABQ6FD07_9RHOO</name>
<comment type="caution">
    <text evidence="1">The sequence shown here is derived from an EMBL/GenBank/DDBJ whole genome shotgun (WGS) entry which is preliminary data.</text>
</comment>
<evidence type="ECO:0000313" key="2">
    <source>
        <dbReference type="Proteomes" id="UP001157167"/>
    </source>
</evidence>
<accession>A0ABQ6FD07</accession>
<keyword evidence="2" id="KW-1185">Reference proteome</keyword>
<dbReference type="Proteomes" id="UP001157167">
    <property type="component" value="Unassembled WGS sequence"/>
</dbReference>
<reference evidence="2" key="1">
    <citation type="journal article" date="2019" name="Int. J. Syst. Evol. Microbiol.">
        <title>The Global Catalogue of Microorganisms (GCM) 10K type strain sequencing project: providing services to taxonomists for standard genome sequencing and annotation.</title>
        <authorList>
            <consortium name="The Broad Institute Genomics Platform"/>
            <consortium name="The Broad Institute Genome Sequencing Center for Infectious Disease"/>
            <person name="Wu L."/>
            <person name="Ma J."/>
        </authorList>
    </citation>
    <scope>NUCLEOTIDE SEQUENCE [LARGE SCALE GENOMIC DNA]</scope>
    <source>
        <strain evidence="2">NBRC 102407</strain>
    </source>
</reference>
<proteinExistence type="predicted"/>
<sequence>MAGDLFGRDAELGGQIAQFAATEDLADLIGAHRKVLASADPRRGLLTQASLAEPRQQTAKATLAVVLEQIHHQLQQGSLTTATLLAAASQRPQNLTCQLIEQTHREAPSLSVVSGNPAGPPQRECVAAA</sequence>
<organism evidence="1 2">
    <name type="scientific">Zoogloea oryzae</name>
    <dbReference type="NCBI Taxonomy" id="310767"/>
    <lineage>
        <taxon>Bacteria</taxon>
        <taxon>Pseudomonadati</taxon>
        <taxon>Pseudomonadota</taxon>
        <taxon>Betaproteobacteria</taxon>
        <taxon>Rhodocyclales</taxon>
        <taxon>Zoogloeaceae</taxon>
        <taxon>Zoogloea</taxon>
    </lineage>
</organism>
<protein>
    <submittedName>
        <fullName evidence="1">Uncharacterized protein</fullName>
    </submittedName>
</protein>
<dbReference type="EMBL" id="BSPX01000028">
    <property type="protein sequence ID" value="GLT22605.1"/>
    <property type="molecule type" value="Genomic_DNA"/>
</dbReference>
<evidence type="ECO:0000313" key="1">
    <source>
        <dbReference type="EMBL" id="GLT22605.1"/>
    </source>
</evidence>
<gene>
    <name evidence="1" type="ORF">GCM10007933_20650</name>
</gene>